<dbReference type="SMART" id="SM00552">
    <property type="entry name" value="ADEAMc"/>
    <property type="match status" value="1"/>
</dbReference>
<dbReference type="PANTHER" id="PTHR10910:SF62">
    <property type="entry name" value="AT07585P-RELATED"/>
    <property type="match status" value="1"/>
</dbReference>
<dbReference type="SUPFAM" id="SSF52058">
    <property type="entry name" value="L domain-like"/>
    <property type="match status" value="1"/>
</dbReference>
<dbReference type="EMBL" id="CAXAMM010002080">
    <property type="protein sequence ID" value="CAK8994630.1"/>
    <property type="molecule type" value="Genomic_DNA"/>
</dbReference>
<dbReference type="Proteomes" id="UP001642464">
    <property type="component" value="Unassembled WGS sequence"/>
</dbReference>
<dbReference type="Gene3D" id="3.80.10.10">
    <property type="entry name" value="Ribonuclease Inhibitor"/>
    <property type="match status" value="1"/>
</dbReference>
<evidence type="ECO:0000313" key="5">
    <source>
        <dbReference type="Proteomes" id="UP001642464"/>
    </source>
</evidence>
<name>A0ABP0HWM8_9DINO</name>
<comment type="caution">
    <text evidence="4">The sequence shown here is derived from an EMBL/GenBank/DDBJ whole genome shotgun (WGS) entry which is preliminary data.</text>
</comment>
<dbReference type="InterPro" id="IPR029044">
    <property type="entry name" value="Nucleotide-diphossugar_trans"/>
</dbReference>
<dbReference type="Pfam" id="PF02137">
    <property type="entry name" value="A_deamin"/>
    <property type="match status" value="1"/>
</dbReference>
<dbReference type="InterPro" id="IPR003591">
    <property type="entry name" value="Leu-rich_rpt_typical-subtyp"/>
</dbReference>
<keyword evidence="2" id="KW-0677">Repeat</keyword>
<dbReference type="PROSITE" id="PS51450">
    <property type="entry name" value="LRR"/>
    <property type="match status" value="1"/>
</dbReference>
<dbReference type="SMART" id="SM00369">
    <property type="entry name" value="LRR_TYP"/>
    <property type="match status" value="3"/>
</dbReference>
<dbReference type="InterPro" id="IPR002466">
    <property type="entry name" value="A_deamin"/>
</dbReference>
<proteinExistence type="predicted"/>
<evidence type="ECO:0000313" key="4">
    <source>
        <dbReference type="EMBL" id="CAK8994630.1"/>
    </source>
</evidence>
<reference evidence="4 5" key="1">
    <citation type="submission" date="2024-02" db="EMBL/GenBank/DDBJ databases">
        <authorList>
            <person name="Chen Y."/>
            <person name="Shah S."/>
            <person name="Dougan E. K."/>
            <person name="Thang M."/>
            <person name="Chan C."/>
        </authorList>
    </citation>
    <scope>NUCLEOTIDE SEQUENCE [LARGE SCALE GENOMIC DNA]</scope>
</reference>
<accession>A0ABP0HWM8</accession>
<dbReference type="Gene3D" id="3.90.550.10">
    <property type="entry name" value="Spore Coat Polysaccharide Biosynthesis Protein SpsA, Chain A"/>
    <property type="match status" value="1"/>
</dbReference>
<evidence type="ECO:0000259" key="3">
    <source>
        <dbReference type="PROSITE" id="PS50141"/>
    </source>
</evidence>
<keyword evidence="5" id="KW-1185">Reference proteome</keyword>
<dbReference type="PANTHER" id="PTHR10910">
    <property type="entry name" value="EUKARYOTE SPECIFIC DSRNA BINDING PROTEIN"/>
    <property type="match status" value="1"/>
</dbReference>
<gene>
    <name evidence="4" type="ORF">SCF082_LOCUS4010</name>
</gene>
<protein>
    <submittedName>
        <fullName evidence="4">Double-stranded RNA-specific adenosine deaminase (DRADA) (136 kDa double-stranded RNA-binding protein) (p136) (Interferon-inducible protein 4) (IFI-4) (K88DSRBP)</fullName>
    </submittedName>
</protein>
<dbReference type="PROSITE" id="PS50141">
    <property type="entry name" value="A_DEAMIN_EDITASE"/>
    <property type="match status" value="1"/>
</dbReference>
<keyword evidence="1" id="KW-0433">Leucine-rich repeat</keyword>
<sequence>MMSAFTGPLPACHFRSWASDWRSVRLGCSAVGEKSKVHWKLLKYQLHRCLTNRSSCDVSELLGALLPGARGDERSALQDLCAILGRAEICPAPLPRGSTSGKANRRSWREKDEECWLGSITTMIAAFAVALEDLQRQVSQMRRFLLQRARRYLLRALGRFQIPTLQVLLSGWPILQFLRRLPLVFPQNAESMELHRRAHVLSQEAPRCLTRTPMGTSPGAIHHCACLALKPVAKAATRAWLGGQSLLAQSQRPSARALLRAQDALMTALSPWHGGTPPRGGVSTEFFASQRSELWPLDFWIPSISVNDWLGRAGSVGNWQRSFEGQLFAPEQVQTPDAANLDGLAFATLLEPTEEDFEEWLQALNVMSWSLLRFHANPSSGEQRLAVPLLVLCQQERPLELSQKLLQRNLIPVPVPPVRHHPGGWRRLHLWRFVHLRRILYLDTDVLVTGNLWPLLQLPAAVHFAATGLGLDHQEIRHQRLNSGVMVITPDLRIFDAMGRALLEGLLDEHPEFRLQGYLDQAWVDLFFRYISSEPRGASVIWDEGLPSNASVWEVCPPTGMEEEPPEVKKVPVERIKGAKALPLNVCLLNPSNNFLVSFNGLNTASDEVLHFLQQPHHLLPGRDGRLGLRVLHWPGGAWKPWKHTHPLSRSIADELWWTAQTAAAAEIAAERGATVLDGTKNVCPLPQAVPQEVIQKKVAQAKSTRVLALRECRLKLVPEAALNGPEAANLRTVDLTSNQLKALPANMANWSGLQSLSCGENSITELPAAIKGLVSLQKLTLSSNKLSTLPAEISMLGKVKVILLDQNLLGPTLPAEIFSGAVSPKERSLAEPPQLELLGQRGPQELPLSVGSLSKLAQTSAAAWLDLSEITVGAPPLGLVFLTLWVYSPPRDRCDACPDGRFRARGKKLKPWQSSLTGHRCAVCSVVLQRNEYRWRCSEHCPWDMCQHCYEQHWNHIIQEATEMSNRQRRLDLLSAVPLDRREWKDFEAAFGDNPDDAKLLRTPARGKATEPAPLAASPLGASSRTFDSEILESGESLQLLCPQGHIIKKKTLGGVQKDMCLVRYALICPPFAISHRDVVRDLHGEVLARRGFLRFLHEDVLRCLSGEEAELVEHNGEEGCKLRDDVSLHLYTSSVPCGNASWKRWAKGGSTCSHVDPNSPLWPKQMHPQIHFHARAEGQAAFLVKSESKELQAMNKSIGPLPVGTALFQSELGRREQGPLTCSDKVAQWSALGLCDDLLSAAFAASTPRLASCTIGRKFSWPHAARALCCRLQGFHRGQMKELPQGYGLQHLDLFGCSVKLDDGVYEDGAGADFTEHRCLVWTRGDEAAEILDGRTGLVAETGAISRISKLSLTELASKWQEFIPAKALEERRKAYREAKTLGPPAWHATAHEELGLQVLWRGDGQSTVYSIYRRIDLRRCVQEILGAFTFFYT</sequence>
<dbReference type="InterPro" id="IPR032675">
    <property type="entry name" value="LRR_dom_sf"/>
</dbReference>
<dbReference type="SUPFAM" id="SSF53448">
    <property type="entry name" value="Nucleotide-diphospho-sugar transferases"/>
    <property type="match status" value="1"/>
</dbReference>
<feature type="domain" description="A to I editase" evidence="3">
    <location>
        <begin position="1080"/>
        <end position="1382"/>
    </location>
</feature>
<organism evidence="4 5">
    <name type="scientific">Durusdinium trenchii</name>
    <dbReference type="NCBI Taxonomy" id="1381693"/>
    <lineage>
        <taxon>Eukaryota</taxon>
        <taxon>Sar</taxon>
        <taxon>Alveolata</taxon>
        <taxon>Dinophyceae</taxon>
        <taxon>Suessiales</taxon>
        <taxon>Symbiodiniaceae</taxon>
        <taxon>Durusdinium</taxon>
    </lineage>
</organism>
<evidence type="ECO:0000256" key="1">
    <source>
        <dbReference type="ARBA" id="ARBA00022614"/>
    </source>
</evidence>
<evidence type="ECO:0000256" key="2">
    <source>
        <dbReference type="ARBA" id="ARBA00022737"/>
    </source>
</evidence>
<dbReference type="InterPro" id="IPR001611">
    <property type="entry name" value="Leu-rich_rpt"/>
</dbReference>
<dbReference type="Pfam" id="PF13855">
    <property type="entry name" value="LRR_8"/>
    <property type="match status" value="1"/>
</dbReference>